<comment type="caution">
    <text evidence="11">The sequence shown here is derived from an EMBL/GenBank/DDBJ whole genome shotgun (WGS) entry which is preliminary data.</text>
</comment>
<dbReference type="PANTHER" id="PTHR13141:SF4">
    <property type="entry name" value="TRANSMEMBRANE PROTEIN 242"/>
    <property type="match status" value="1"/>
</dbReference>
<evidence type="ECO:0000256" key="2">
    <source>
        <dbReference type="ARBA" id="ARBA00007570"/>
    </source>
</evidence>
<sequence length="167" mass="18415">MSPKDQAPAEAALVSGSGPSLLTNTNEHVDDKYQKLKAAIFLTTVTGMSILGGFGTTLAMSKRQDPTNFSKGIHGSREIPESGISLATRALARGSLYSVAGVSFICFAVWKLMRVHDLKEFRHKMGSILPTIPKKPEPGRSEFTTIRDLFNYIIEEDEKEKRAKKQM</sequence>
<evidence type="ECO:0000256" key="7">
    <source>
        <dbReference type="ARBA" id="ARBA00023128"/>
    </source>
</evidence>
<dbReference type="PANTHER" id="PTHR13141">
    <property type="entry name" value="TRANSMEMBRANE PROTEIN 242"/>
    <property type="match status" value="1"/>
</dbReference>
<keyword evidence="12" id="KW-1185">Reference proteome</keyword>
<reference evidence="11" key="1">
    <citation type="journal article" date="2023" name="PLoS Negl. Trop. Dis.">
        <title>A genome sequence for Biomphalaria pfeifferi, the major vector snail for the human-infecting parasite Schistosoma mansoni.</title>
        <authorList>
            <person name="Bu L."/>
            <person name="Lu L."/>
            <person name="Laidemitt M.R."/>
            <person name="Zhang S.M."/>
            <person name="Mutuku M."/>
            <person name="Mkoji G."/>
            <person name="Steinauer M."/>
            <person name="Loker E.S."/>
        </authorList>
    </citation>
    <scope>NUCLEOTIDE SEQUENCE</scope>
    <source>
        <strain evidence="11">KasaAsao</strain>
    </source>
</reference>
<evidence type="ECO:0000256" key="6">
    <source>
        <dbReference type="ARBA" id="ARBA00022989"/>
    </source>
</evidence>
<comment type="subcellular location">
    <subcellularLocation>
        <location evidence="1">Mitochondrion inner membrane</location>
        <topology evidence="1">Multi-pass membrane protein</topology>
    </subcellularLocation>
</comment>
<comment type="similarity">
    <text evidence="2">Belongs to the TMEM242 family.</text>
</comment>
<proteinExistence type="inferred from homology"/>
<feature type="transmembrane region" description="Helical" evidence="10">
    <location>
        <begin position="38"/>
        <end position="60"/>
    </location>
</feature>
<evidence type="ECO:0000256" key="5">
    <source>
        <dbReference type="ARBA" id="ARBA00022792"/>
    </source>
</evidence>
<evidence type="ECO:0000256" key="10">
    <source>
        <dbReference type="SAM" id="Phobius"/>
    </source>
</evidence>
<evidence type="ECO:0000256" key="8">
    <source>
        <dbReference type="ARBA" id="ARBA00023136"/>
    </source>
</evidence>
<keyword evidence="8 10" id="KW-0472">Membrane</keyword>
<keyword evidence="7" id="KW-0496">Mitochondrion</keyword>
<evidence type="ECO:0000256" key="4">
    <source>
        <dbReference type="ARBA" id="ARBA00022692"/>
    </source>
</evidence>
<dbReference type="AlphaFoldDB" id="A0AAD8F6N6"/>
<evidence type="ECO:0000313" key="12">
    <source>
        <dbReference type="Proteomes" id="UP001233172"/>
    </source>
</evidence>
<evidence type="ECO:0000256" key="9">
    <source>
        <dbReference type="ARBA" id="ARBA00045905"/>
    </source>
</evidence>
<gene>
    <name evidence="11" type="ORF">Bpfe_017231</name>
</gene>
<keyword evidence="5" id="KW-0999">Mitochondrion inner membrane</keyword>
<reference evidence="11" key="2">
    <citation type="submission" date="2023-04" db="EMBL/GenBank/DDBJ databases">
        <authorList>
            <person name="Bu L."/>
            <person name="Lu L."/>
            <person name="Laidemitt M.R."/>
            <person name="Zhang S.M."/>
            <person name="Mutuku M."/>
            <person name="Mkoji G."/>
            <person name="Steinauer M."/>
            <person name="Loker E.S."/>
        </authorList>
    </citation>
    <scope>NUCLEOTIDE SEQUENCE</scope>
    <source>
        <strain evidence="11">KasaAsao</strain>
        <tissue evidence="11">Whole Snail</tissue>
    </source>
</reference>
<comment type="function">
    <text evidence="9">Scaffold protein that participates in the c-ring assembly of mitochondrial ATP synthase (F(1)F(0) ATP synthase or complex V) by facilitating the membrane insertion and oligomer formation of the subunit c/ATP5MC3. Participates in the incorporation of the c-ring into vestigial complexes. Additionally influences the incorporation of subunits MT-ATP6, MT-ATP8, ATP5MJ, and ATP5MK in the ATP synthase.</text>
</comment>
<dbReference type="InterPro" id="IPR009792">
    <property type="entry name" value="TMEM242"/>
</dbReference>
<dbReference type="Proteomes" id="UP001233172">
    <property type="component" value="Unassembled WGS sequence"/>
</dbReference>
<keyword evidence="4 10" id="KW-0812">Transmembrane</keyword>
<dbReference type="EMBL" id="JASAOG010000087">
    <property type="protein sequence ID" value="KAK0053300.1"/>
    <property type="molecule type" value="Genomic_DNA"/>
</dbReference>
<feature type="transmembrane region" description="Helical" evidence="10">
    <location>
        <begin position="95"/>
        <end position="113"/>
    </location>
</feature>
<evidence type="ECO:0000256" key="1">
    <source>
        <dbReference type="ARBA" id="ARBA00004448"/>
    </source>
</evidence>
<evidence type="ECO:0000313" key="11">
    <source>
        <dbReference type="EMBL" id="KAK0053300.1"/>
    </source>
</evidence>
<evidence type="ECO:0000256" key="3">
    <source>
        <dbReference type="ARBA" id="ARBA00013934"/>
    </source>
</evidence>
<accession>A0AAD8F6N6</accession>
<dbReference type="Pfam" id="PF07096">
    <property type="entry name" value="DUF1358"/>
    <property type="match status" value="1"/>
</dbReference>
<keyword evidence="6 10" id="KW-1133">Transmembrane helix</keyword>
<dbReference type="GO" id="GO:0005743">
    <property type="term" value="C:mitochondrial inner membrane"/>
    <property type="evidence" value="ECO:0007669"/>
    <property type="project" value="UniProtKB-SubCell"/>
</dbReference>
<organism evidence="11 12">
    <name type="scientific">Biomphalaria pfeifferi</name>
    <name type="common">Bloodfluke planorb</name>
    <name type="synonym">Freshwater snail</name>
    <dbReference type="NCBI Taxonomy" id="112525"/>
    <lineage>
        <taxon>Eukaryota</taxon>
        <taxon>Metazoa</taxon>
        <taxon>Spiralia</taxon>
        <taxon>Lophotrochozoa</taxon>
        <taxon>Mollusca</taxon>
        <taxon>Gastropoda</taxon>
        <taxon>Heterobranchia</taxon>
        <taxon>Euthyneura</taxon>
        <taxon>Panpulmonata</taxon>
        <taxon>Hygrophila</taxon>
        <taxon>Lymnaeoidea</taxon>
        <taxon>Planorbidae</taxon>
        <taxon>Biomphalaria</taxon>
    </lineage>
</organism>
<protein>
    <recommendedName>
        <fullName evidence="3">Transmembrane protein 242</fullName>
    </recommendedName>
</protein>
<name>A0AAD8F6N6_BIOPF</name>